<reference evidence="1 2" key="1">
    <citation type="submission" date="2020-07" db="EMBL/GenBank/DDBJ databases">
        <title>Genomic diversity of species in the Neisseriaceae family.</title>
        <authorList>
            <person name="Vincent A.T."/>
            <person name="Bernet E."/>
            <person name="Veyrier F.J."/>
        </authorList>
    </citation>
    <scope>NUCLEOTIDE SEQUENCE [LARGE SCALE GENOMIC DNA]</scope>
    <source>
        <strain evidence="1 2">DSM 22244</strain>
    </source>
</reference>
<accession>A0A7D7SGV1</accession>
<protein>
    <submittedName>
        <fullName evidence="1">Uncharacterized protein</fullName>
    </submittedName>
</protein>
<dbReference type="KEGG" id="nsg:H3L94_11375"/>
<organism evidence="1 2">
    <name type="scientific">Neisseria shayeganii</name>
    <dbReference type="NCBI Taxonomy" id="607712"/>
    <lineage>
        <taxon>Bacteria</taxon>
        <taxon>Pseudomonadati</taxon>
        <taxon>Pseudomonadota</taxon>
        <taxon>Betaproteobacteria</taxon>
        <taxon>Neisseriales</taxon>
        <taxon>Neisseriaceae</taxon>
        <taxon>Neisseria</taxon>
    </lineage>
</organism>
<dbReference type="EMBL" id="CP059567">
    <property type="protein sequence ID" value="QMT40409.1"/>
    <property type="molecule type" value="Genomic_DNA"/>
</dbReference>
<dbReference type="AlphaFoldDB" id="A0A7D7SGV1"/>
<dbReference type="RefSeq" id="WP_182122076.1">
    <property type="nucleotide sequence ID" value="NZ_CP059567.1"/>
</dbReference>
<dbReference type="Proteomes" id="UP000514752">
    <property type="component" value="Chromosome"/>
</dbReference>
<evidence type="ECO:0000313" key="2">
    <source>
        <dbReference type="Proteomes" id="UP000514752"/>
    </source>
</evidence>
<evidence type="ECO:0000313" key="1">
    <source>
        <dbReference type="EMBL" id="QMT40409.1"/>
    </source>
</evidence>
<name>A0A7D7SGV1_9NEIS</name>
<sequence>MDKVGLLEYADLLKAWGVDFQITRIYDFQTQVLKHFLNDKELLDLEETILSYCYLTRAMREENEEYPYAWLMEPFSASADDFGNRWKQLIVGIPRIGLRAELKVRKRWHLESTCAACLLVVSYAESIQAGKLQRDDALTRAAVMQDLAFLLNDAAFWGSSAPEIEKQKVKRRRRKGAVESAAKSFKARFRNEVVSPEYQKILKKGLQRGDKAKFIRKMVQAYADFFDEAVNNGAALSERDEFITEETIKRWISEIDNEMKSSA</sequence>
<gene>
    <name evidence="1" type="ORF">H3L94_11375</name>
</gene>
<proteinExistence type="predicted"/>